<keyword evidence="4" id="KW-1185">Reference proteome</keyword>
<feature type="domain" description="Mammalian cell entry C-terminal" evidence="2">
    <location>
        <begin position="114"/>
        <end position="286"/>
    </location>
</feature>
<proteinExistence type="predicted"/>
<evidence type="ECO:0000313" key="4">
    <source>
        <dbReference type="Proteomes" id="UP000715441"/>
    </source>
</evidence>
<dbReference type="InterPro" id="IPR052336">
    <property type="entry name" value="MlaD_Phospholipid_Transporter"/>
</dbReference>
<feature type="domain" description="Mce/MlaD" evidence="1">
    <location>
        <begin position="34"/>
        <end position="107"/>
    </location>
</feature>
<dbReference type="InterPro" id="IPR005693">
    <property type="entry name" value="Mce"/>
</dbReference>
<dbReference type="RefSeq" id="WP_168510567.1">
    <property type="nucleotide sequence ID" value="NZ_JAAXLS010000001.1"/>
</dbReference>
<dbReference type="NCBIfam" id="TIGR00996">
    <property type="entry name" value="Mtu_fam_mce"/>
    <property type="match status" value="1"/>
</dbReference>
<name>A0ABX1IVQ4_9PSEU</name>
<evidence type="ECO:0000259" key="2">
    <source>
        <dbReference type="Pfam" id="PF11887"/>
    </source>
</evidence>
<evidence type="ECO:0000313" key="3">
    <source>
        <dbReference type="EMBL" id="NKQ51563.1"/>
    </source>
</evidence>
<dbReference type="EMBL" id="JAAXLS010000001">
    <property type="protein sequence ID" value="NKQ51563.1"/>
    <property type="molecule type" value="Genomic_DNA"/>
</dbReference>
<evidence type="ECO:0000259" key="1">
    <source>
        <dbReference type="Pfam" id="PF02470"/>
    </source>
</evidence>
<reference evidence="3 4" key="1">
    <citation type="submission" date="2020-04" db="EMBL/GenBank/DDBJ databases">
        <title>Novel species.</title>
        <authorList>
            <person name="Teo W.F.A."/>
            <person name="Lipun K."/>
            <person name="Srisuk N."/>
            <person name="Duangmal K."/>
        </authorList>
    </citation>
    <scope>NUCLEOTIDE SEQUENCE [LARGE SCALE GENOMIC DNA]</scope>
    <source>
        <strain evidence="3 4">K13G38</strain>
    </source>
</reference>
<dbReference type="Pfam" id="PF11887">
    <property type="entry name" value="Mce4_CUP1"/>
    <property type="match status" value="1"/>
</dbReference>
<gene>
    <name evidence="3" type="ORF">HFP15_01565</name>
</gene>
<accession>A0ABX1IVQ4</accession>
<sequence length="376" mass="39530">MTRLLSHSTLVLGIIVALVVCAVVTVLTPQRPDKTLTAYFTEAPALYSGDSVRVLGIDVGKIDSITAEPGRVKVVLRYKAALKVPAEVKAAIVAPTMVSSRFIQLTPVYTGGPELPDDATIPLSHTVTPVEWDTTVAELNKLATQLGPASGQLAGPLGRVLDTAQANLAGQGDQIHETIRDASAAMTTLAAGGEDLFGTVRNLQSVVTSLAQNDGAVQAFSKQLTDVSAMLDDNRDQLATVVRTLDQTAVLVENFVRDNRNALATDLDGVAKVAKQIAGNRQALADFLQRAPVGVSNFNNVYDPTGSLMAGAFAITNMSDPATFICSLIFASGGHNDNTNKACETALVPFVQILKMNNVPLVMPLQTAPQNSGGGR</sequence>
<dbReference type="Pfam" id="PF02470">
    <property type="entry name" value="MlaD"/>
    <property type="match status" value="1"/>
</dbReference>
<protein>
    <submittedName>
        <fullName evidence="3">MCE family protein</fullName>
    </submittedName>
</protein>
<dbReference type="PANTHER" id="PTHR33371:SF4">
    <property type="entry name" value="INTERMEMBRANE PHOSPHOLIPID TRANSPORT SYSTEM BINDING PROTEIN MLAD"/>
    <property type="match status" value="1"/>
</dbReference>
<comment type="caution">
    <text evidence="3">The sequence shown here is derived from an EMBL/GenBank/DDBJ whole genome shotgun (WGS) entry which is preliminary data.</text>
</comment>
<organism evidence="3 4">
    <name type="scientific">Amycolatopsis acididurans</name>
    <dbReference type="NCBI Taxonomy" id="2724524"/>
    <lineage>
        <taxon>Bacteria</taxon>
        <taxon>Bacillati</taxon>
        <taxon>Actinomycetota</taxon>
        <taxon>Actinomycetes</taxon>
        <taxon>Pseudonocardiales</taxon>
        <taxon>Pseudonocardiaceae</taxon>
        <taxon>Amycolatopsis</taxon>
    </lineage>
</organism>
<dbReference type="InterPro" id="IPR003399">
    <property type="entry name" value="Mce/MlaD"/>
</dbReference>
<dbReference type="Proteomes" id="UP000715441">
    <property type="component" value="Unassembled WGS sequence"/>
</dbReference>
<dbReference type="InterPro" id="IPR024516">
    <property type="entry name" value="Mce_C"/>
</dbReference>
<dbReference type="PANTHER" id="PTHR33371">
    <property type="entry name" value="INTERMEMBRANE PHOSPHOLIPID TRANSPORT SYSTEM BINDING PROTEIN MLAD-RELATED"/>
    <property type="match status" value="1"/>
</dbReference>